<organism evidence="3 4">
    <name type="scientific">Anopheles quadriannulatus</name>
    <name type="common">Mosquito</name>
    <dbReference type="NCBI Taxonomy" id="34691"/>
    <lineage>
        <taxon>Eukaryota</taxon>
        <taxon>Metazoa</taxon>
        <taxon>Ecdysozoa</taxon>
        <taxon>Arthropoda</taxon>
        <taxon>Hexapoda</taxon>
        <taxon>Insecta</taxon>
        <taxon>Pterygota</taxon>
        <taxon>Neoptera</taxon>
        <taxon>Endopterygota</taxon>
        <taxon>Diptera</taxon>
        <taxon>Nematocera</taxon>
        <taxon>Culicoidea</taxon>
        <taxon>Culicidae</taxon>
        <taxon>Anophelinae</taxon>
        <taxon>Anopheles</taxon>
    </lineage>
</organism>
<evidence type="ECO:0000256" key="2">
    <source>
        <dbReference type="SAM" id="SignalP"/>
    </source>
</evidence>
<feature type="chain" id="PRO_5008143428" description="Secreted protein" evidence="2">
    <location>
        <begin position="18"/>
        <end position="136"/>
    </location>
</feature>
<feature type="transmembrane region" description="Helical" evidence="1">
    <location>
        <begin position="114"/>
        <end position="135"/>
    </location>
</feature>
<sequence length="136" mass="15008">FLFSLLLIRVFTCYARACAFCFCGWTTTATTAAARLFSLATKTHYFNVTIRPELQLPLMPSDDRDDDDDDDEVTCLRGALCCFASYAKGFGLFVCLAGWLTGRLSPPGGAYGRFVSKMYLFVCVCVCGFSFSALFS</sequence>
<feature type="signal peptide" evidence="2">
    <location>
        <begin position="1"/>
        <end position="17"/>
    </location>
</feature>
<feature type="transmembrane region" description="Helical" evidence="1">
    <location>
        <begin position="83"/>
        <end position="102"/>
    </location>
</feature>
<keyword evidence="4" id="KW-1185">Reference proteome</keyword>
<proteinExistence type="predicted"/>
<evidence type="ECO:0000313" key="4">
    <source>
        <dbReference type="Proteomes" id="UP000076407"/>
    </source>
</evidence>
<keyword evidence="1" id="KW-0472">Membrane</keyword>
<reference evidence="3" key="1">
    <citation type="submission" date="2020-05" db="UniProtKB">
        <authorList>
            <consortium name="EnsemblMetazoa"/>
        </authorList>
    </citation>
    <scope>IDENTIFICATION</scope>
    <source>
        <strain evidence="3">SANGQUA</strain>
    </source>
</reference>
<keyword evidence="2" id="KW-0732">Signal</keyword>
<dbReference type="EnsemblMetazoa" id="AQUA015118-RA">
    <property type="protein sequence ID" value="AQUA015118-PA"/>
    <property type="gene ID" value="AQUA015118"/>
</dbReference>
<evidence type="ECO:0008006" key="5">
    <source>
        <dbReference type="Google" id="ProtNLM"/>
    </source>
</evidence>
<dbReference type="AlphaFoldDB" id="A0A182XTI0"/>
<dbReference type="Proteomes" id="UP000076407">
    <property type="component" value="Unassembled WGS sequence"/>
</dbReference>
<protein>
    <recommendedName>
        <fullName evidence="5">Secreted protein</fullName>
    </recommendedName>
</protein>
<keyword evidence="1" id="KW-1133">Transmembrane helix</keyword>
<accession>A0A182XTI0</accession>
<keyword evidence="1" id="KW-0812">Transmembrane</keyword>
<evidence type="ECO:0000256" key="1">
    <source>
        <dbReference type="SAM" id="Phobius"/>
    </source>
</evidence>
<name>A0A182XTI0_ANOQN</name>
<dbReference type="VEuPathDB" id="VectorBase:AQUA015118"/>
<evidence type="ECO:0000313" key="3">
    <source>
        <dbReference type="EnsemblMetazoa" id="AQUA015118-PA"/>
    </source>
</evidence>